<comment type="caution">
    <text evidence="2">The sequence shown here is derived from an EMBL/GenBank/DDBJ whole genome shotgun (WGS) entry which is preliminary data.</text>
</comment>
<sequence length="684" mass="78550">MESRKRPAPSRANSASHKRQRSSLDIAHQLDHQNVQDPAKNAHDWFIRNGGQLHHQVEIAQSKTSGFHVRASAKVSSPTVAVCPYKLTISYLNLDHSKDYVRHVHSDLQKCLGRVPDHVLSYLLLIEQRTLREKSFWYPYIACLPLPEDMSTPVWFTPEDMKYLDGTNLVHATSEQHRLWGDEWRDAQLALDEAGIDNFKYDIVLFKWAATIMSSRSFASMRALPEIENNPILFPIVDFCNHRADAKVSWDFVEQSAFHLNVLGEFEAGEEIYNNYDPKSNEQLLMGYGFADPTNGELDTYAVKIRIPTEIENLWGAGGFSAEYLKALEDETGYFLPRSYRRSRWAHDLNIHPCFRGIPARLIYITWLGVIHDKGLKPRAEFLPKADSRMFVAVLVRLLSGIKVLCEKVPIGSQLPPPQNSKQESAKIYRDGQARVVHSIYNELNGVLESHTIMDGELAKTPIIMTVMEAFSQLEHEHRPRFRELSRGISLFCDLDPEDFEAVGRCDCEDVMWIYTLIIFYALTFRTDHEAILTGGRIYRWVEDLLRYYPLPELGRHEDPLRVTGSAPHYIHGLVDKHGLAFRAGSMWSGHWVMEWISDNRPDDNLYDRVVVWAVNVVQNESFVLPEKGRPELERYCMYIKCADDKEDWMFEEVDAEGKSIGQELFLSMPSNIFGLQGLTGCVK</sequence>
<feature type="region of interest" description="Disordered" evidence="1">
    <location>
        <begin position="1"/>
        <end position="22"/>
    </location>
</feature>
<dbReference type="OrthoDB" id="42889at2759"/>
<evidence type="ECO:0000256" key="1">
    <source>
        <dbReference type="SAM" id="MobiDB-lite"/>
    </source>
</evidence>
<organism evidence="2 3">
    <name type="scientific">Clohesyomyces aquaticus</name>
    <dbReference type="NCBI Taxonomy" id="1231657"/>
    <lineage>
        <taxon>Eukaryota</taxon>
        <taxon>Fungi</taxon>
        <taxon>Dikarya</taxon>
        <taxon>Ascomycota</taxon>
        <taxon>Pezizomycotina</taxon>
        <taxon>Dothideomycetes</taxon>
        <taxon>Pleosporomycetidae</taxon>
        <taxon>Pleosporales</taxon>
        <taxon>Lindgomycetaceae</taxon>
        <taxon>Clohesyomyces</taxon>
    </lineage>
</organism>
<dbReference type="PANTHER" id="PTHR13271:SF137">
    <property type="entry name" value="SET DOMAIN-CONTAINING PROTEIN"/>
    <property type="match status" value="1"/>
</dbReference>
<proteinExistence type="predicted"/>
<dbReference type="GO" id="GO:0016279">
    <property type="term" value="F:protein-lysine N-methyltransferase activity"/>
    <property type="evidence" value="ECO:0007669"/>
    <property type="project" value="TreeGrafter"/>
</dbReference>
<dbReference type="SUPFAM" id="SSF82199">
    <property type="entry name" value="SET domain"/>
    <property type="match status" value="1"/>
</dbReference>
<evidence type="ECO:0000313" key="2">
    <source>
        <dbReference type="EMBL" id="ORY13089.1"/>
    </source>
</evidence>
<dbReference type="InterPro" id="IPR050600">
    <property type="entry name" value="SETD3_SETD6_MTase"/>
</dbReference>
<name>A0A1Y1ZS50_9PLEO</name>
<dbReference type="AlphaFoldDB" id="A0A1Y1ZS50"/>
<dbReference type="InterPro" id="IPR046341">
    <property type="entry name" value="SET_dom_sf"/>
</dbReference>
<dbReference type="EMBL" id="MCFA01000045">
    <property type="protein sequence ID" value="ORY13089.1"/>
    <property type="molecule type" value="Genomic_DNA"/>
</dbReference>
<accession>A0A1Y1ZS50</accession>
<keyword evidence="3" id="KW-1185">Reference proteome</keyword>
<dbReference type="STRING" id="1231657.A0A1Y1ZS50"/>
<dbReference type="Gene3D" id="3.90.1410.10">
    <property type="entry name" value="set domain protein methyltransferase, domain 1"/>
    <property type="match status" value="1"/>
</dbReference>
<gene>
    <name evidence="2" type="ORF">BCR34DRAFT_600206</name>
</gene>
<dbReference type="PANTHER" id="PTHR13271">
    <property type="entry name" value="UNCHARACTERIZED PUTATIVE METHYLTRANSFERASE"/>
    <property type="match status" value="1"/>
</dbReference>
<evidence type="ECO:0000313" key="3">
    <source>
        <dbReference type="Proteomes" id="UP000193144"/>
    </source>
</evidence>
<protein>
    <submittedName>
        <fullName evidence="2">Uncharacterized protein</fullName>
    </submittedName>
</protein>
<reference evidence="2 3" key="1">
    <citation type="submission" date="2016-07" db="EMBL/GenBank/DDBJ databases">
        <title>Pervasive Adenine N6-methylation of Active Genes in Fungi.</title>
        <authorList>
            <consortium name="DOE Joint Genome Institute"/>
            <person name="Mondo S.J."/>
            <person name="Dannebaum R.O."/>
            <person name="Kuo R.C."/>
            <person name="Labutti K."/>
            <person name="Haridas S."/>
            <person name="Kuo A."/>
            <person name="Salamov A."/>
            <person name="Ahrendt S.R."/>
            <person name="Lipzen A."/>
            <person name="Sullivan W."/>
            <person name="Andreopoulos W.B."/>
            <person name="Clum A."/>
            <person name="Lindquist E."/>
            <person name="Daum C."/>
            <person name="Ramamoorthy G.K."/>
            <person name="Gryganskyi A."/>
            <person name="Culley D."/>
            <person name="Magnuson J.K."/>
            <person name="James T.Y."/>
            <person name="O'Malley M.A."/>
            <person name="Stajich J.E."/>
            <person name="Spatafora J.W."/>
            <person name="Visel A."/>
            <person name="Grigoriev I.V."/>
        </authorList>
    </citation>
    <scope>NUCLEOTIDE SEQUENCE [LARGE SCALE GENOMIC DNA]</scope>
    <source>
        <strain evidence="2 3">CBS 115471</strain>
    </source>
</reference>
<dbReference type="Proteomes" id="UP000193144">
    <property type="component" value="Unassembled WGS sequence"/>
</dbReference>